<dbReference type="Proteomes" id="UP000613580">
    <property type="component" value="Unassembled WGS sequence"/>
</dbReference>
<evidence type="ECO:0000256" key="3">
    <source>
        <dbReference type="ARBA" id="ARBA00022490"/>
    </source>
</evidence>
<dbReference type="InterPro" id="IPR057982">
    <property type="entry name" value="TPR_NAA35"/>
</dbReference>
<evidence type="ECO:0000259" key="5">
    <source>
        <dbReference type="Pfam" id="PF04112"/>
    </source>
</evidence>
<feature type="domain" description="NAA35-like N-terminal" evidence="5">
    <location>
        <begin position="71"/>
        <end position="220"/>
    </location>
</feature>
<keyword evidence="3" id="KW-0963">Cytoplasm</keyword>
<proteinExistence type="inferred from homology"/>
<dbReference type="GO" id="GO:0031417">
    <property type="term" value="C:NatC complex"/>
    <property type="evidence" value="ECO:0007669"/>
    <property type="project" value="InterPro"/>
</dbReference>
<evidence type="ECO:0000313" key="8">
    <source>
        <dbReference type="Proteomes" id="UP000613580"/>
    </source>
</evidence>
<dbReference type="AlphaFoldDB" id="A0A8H6WQJ4"/>
<comment type="similarity">
    <text evidence="2">Belongs to the MAK10 family.</text>
</comment>
<dbReference type="Pfam" id="PF25789">
    <property type="entry name" value="TPR_NAA35"/>
    <property type="match status" value="1"/>
</dbReference>
<name>A0A8H6WQJ4_MYCCL</name>
<evidence type="ECO:0000256" key="2">
    <source>
        <dbReference type="ARBA" id="ARBA00006289"/>
    </source>
</evidence>
<evidence type="ECO:0000259" key="6">
    <source>
        <dbReference type="Pfam" id="PF25789"/>
    </source>
</evidence>
<dbReference type="InterPro" id="IPR007244">
    <property type="entry name" value="Naa35_N"/>
</dbReference>
<protein>
    <recommendedName>
        <fullName evidence="9">Mak10-domain-containing protein</fullName>
    </recommendedName>
</protein>
<dbReference type="EMBL" id="JACAZE010000001">
    <property type="protein sequence ID" value="KAF7323418.1"/>
    <property type="molecule type" value="Genomic_DNA"/>
</dbReference>
<dbReference type="InterPro" id="IPR057983">
    <property type="entry name" value="NAA35-like_N"/>
</dbReference>
<comment type="subcellular location">
    <subcellularLocation>
        <location evidence="1">Cytoplasm</location>
    </subcellularLocation>
</comment>
<gene>
    <name evidence="7" type="ORF">HMN09_00122700</name>
</gene>
<keyword evidence="4" id="KW-0472">Membrane</keyword>
<evidence type="ECO:0000313" key="7">
    <source>
        <dbReference type="EMBL" id="KAF7323418.1"/>
    </source>
</evidence>
<feature type="domain" description="NAA35-like TPR repeats" evidence="6">
    <location>
        <begin position="432"/>
        <end position="547"/>
    </location>
</feature>
<keyword evidence="8" id="KW-1185">Reference proteome</keyword>
<feature type="transmembrane region" description="Helical" evidence="4">
    <location>
        <begin position="568"/>
        <end position="591"/>
    </location>
</feature>
<reference evidence="7" key="1">
    <citation type="submission" date="2020-05" db="EMBL/GenBank/DDBJ databases">
        <title>Mycena genomes resolve the evolution of fungal bioluminescence.</title>
        <authorList>
            <person name="Tsai I.J."/>
        </authorList>
    </citation>
    <scope>NUCLEOTIDE SEQUENCE</scope>
    <source>
        <strain evidence="7">110903Hualien_Pintung</strain>
    </source>
</reference>
<comment type="caution">
    <text evidence="7">The sequence shown here is derived from an EMBL/GenBank/DDBJ whole genome shotgun (WGS) entry which is preliminary data.</text>
</comment>
<keyword evidence="4" id="KW-0812">Transmembrane</keyword>
<sequence length="748" mass="84785">MRDSSGLDARKHRSRFCERREWTSEKKGHTVTSKSFLELTSMRAEVNLPGGNDFSDVTELFVNAAAEMPPGEVLFRDGFTLHDAMSAFEIGEPRLDSGMVIEGQQRPPFDPWAPLLPQEICWIIDRSFAYEMLFHAGNPLAHTVFTSLYTLVIHELHPDMIPYGDELDAHLISVVLRAAISGMLKCCDLTWRELSTGHMYDTEDWQSDKCETSLLEGMSVPNALIGLDNATGWLIRGRQVPEPWMTALVARLNLRKVLLQLMDASVFRSPSNFMQLIGIARNHLKTVQSYPAPEPPEGSVAHLAFDPYIARKLNSSVPIRVIPPPPIAETWKAVEHMLDGWEELRLLSLTTPIATWETAGLLRAWLPDPPLRSPYIRSATQSVFYDGLLVLNKFSPQWVFDRFFYETLGISQQSVVQFMEQHTTEAWHPWGDLQRGHFKARRPVLMTEYIRALWFNPGRRRRFLMKMLVELHGYYAQMVEIQASIPALPVTDIMAHLPSCVLLWRLSMVRDVVLSGFQLELYTAEERSFAYWYLGQVIEAHLKCLDRLLLAVQPESTQARELRFQHSFLTALQAMAVPMFLLSMPLMSFAWTQMNANFRRRYKWAFVGAYSLSTIPVVAQPDFDLFMADCTRALKGRGASGDTFSPAGSFELAKTILQRLVDERAVGGYAGLWTEDRIRLLQCLATASEQLSTDARIPATAADLPSFDEGLLKWDPATSPSAWFPVVDDAGKERRRNKRARADGAQVA</sequence>
<accession>A0A8H6WQJ4</accession>
<evidence type="ECO:0008006" key="9">
    <source>
        <dbReference type="Google" id="ProtNLM"/>
    </source>
</evidence>
<dbReference type="PANTHER" id="PTHR21373:SF0">
    <property type="entry name" value="N-ALPHA-ACETYLTRANSFERASE 35, NATC AUXILIARY SUBUNIT"/>
    <property type="match status" value="1"/>
</dbReference>
<dbReference type="OrthoDB" id="269405at2759"/>
<dbReference type="Pfam" id="PF04112">
    <property type="entry name" value="Mak10"/>
    <property type="match status" value="1"/>
</dbReference>
<organism evidence="7 8">
    <name type="scientific">Mycena chlorophos</name>
    <name type="common">Agaric fungus</name>
    <name type="synonym">Agaricus chlorophos</name>
    <dbReference type="NCBI Taxonomy" id="658473"/>
    <lineage>
        <taxon>Eukaryota</taxon>
        <taxon>Fungi</taxon>
        <taxon>Dikarya</taxon>
        <taxon>Basidiomycota</taxon>
        <taxon>Agaricomycotina</taxon>
        <taxon>Agaricomycetes</taxon>
        <taxon>Agaricomycetidae</taxon>
        <taxon>Agaricales</taxon>
        <taxon>Marasmiineae</taxon>
        <taxon>Mycenaceae</taxon>
        <taxon>Mycena</taxon>
    </lineage>
</organism>
<keyword evidence="4" id="KW-1133">Transmembrane helix</keyword>
<evidence type="ECO:0000256" key="4">
    <source>
        <dbReference type="SAM" id="Phobius"/>
    </source>
</evidence>
<evidence type="ECO:0000256" key="1">
    <source>
        <dbReference type="ARBA" id="ARBA00004496"/>
    </source>
</evidence>
<dbReference type="PANTHER" id="PTHR21373">
    <property type="entry name" value="GLUCOSE REPRESSIBLE PROTEIN MAK10"/>
    <property type="match status" value="1"/>
</dbReference>